<feature type="signal peptide" evidence="4">
    <location>
        <begin position="1"/>
        <end position="18"/>
    </location>
</feature>
<dbReference type="Proteomes" id="UP001596978">
    <property type="component" value="Unassembled WGS sequence"/>
</dbReference>
<feature type="domain" description="Peptidase M20 dimerisation" evidence="5">
    <location>
        <begin position="228"/>
        <end position="380"/>
    </location>
</feature>
<evidence type="ECO:0000256" key="3">
    <source>
        <dbReference type="ARBA" id="ARBA00022801"/>
    </source>
</evidence>
<feature type="chain" id="PRO_5045182279" evidence="4">
    <location>
        <begin position="19"/>
        <end position="499"/>
    </location>
</feature>
<keyword evidence="7" id="KW-1185">Reference proteome</keyword>
<evidence type="ECO:0000313" key="6">
    <source>
        <dbReference type="EMBL" id="MFD0862595.1"/>
    </source>
</evidence>
<dbReference type="PANTHER" id="PTHR43270">
    <property type="entry name" value="BETA-ALA-HIS DIPEPTIDASE"/>
    <property type="match status" value="1"/>
</dbReference>
<sequence length="499" mass="55764">MKRLLLVSTLFLTAMVSAQDLDEQIKGALSSTVQDIKTFVAIPNNSINSVDIYRNISWLTNQFKQRGFNTTTLSTSGEPLFFGSLPMEDDRPTVLFYMHFDGQPVDASKWSQEDPYGVVLKEQKEGQWKTVPWENLKGDIDMEWRIFGRSVSDDKGPIIMMLHALDLLKSNKQKIPYNVKVILDSEEERGSKPLPDAVKQYKDLLEADLMIITDGPVHPSGQPTLVYGCRGITTVNLTTYGPIKPQHSGHFGNYAPNPGMQLAQLLASMKDAQGRVTIKGYYDGIELNDDIKTILAAVPDDKGQLLARLAIKTPEKVGDNYQESLQFPSLNVRGLSSGWVGAQARTIVPDKATAAIDMRLVPESDGDRLKKLVKAHIESQGFYVTQKEPSLEERITYDKIVTFEEGSFTKAFRTDMNHRHAQWLTKVMNANFDEELVHIRIMGGTVPIAPFINALNVPAIIVPMVNPDNNQHSPDENLRIANVKYGLKAFYGILSTPIE</sequence>
<accession>A0ABW3CXS5</accession>
<proteinExistence type="predicted"/>
<evidence type="ECO:0000259" key="5">
    <source>
        <dbReference type="Pfam" id="PF07687"/>
    </source>
</evidence>
<dbReference type="Gene3D" id="3.40.630.10">
    <property type="entry name" value="Zn peptidases"/>
    <property type="match status" value="1"/>
</dbReference>
<dbReference type="PANTHER" id="PTHR43270:SF8">
    <property type="entry name" value="DI- AND TRIPEPTIDASE DUG2-RELATED"/>
    <property type="match status" value="1"/>
</dbReference>
<dbReference type="InterPro" id="IPR002933">
    <property type="entry name" value="Peptidase_M20"/>
</dbReference>
<keyword evidence="3" id="KW-0378">Hydrolase</keyword>
<dbReference type="InterPro" id="IPR011650">
    <property type="entry name" value="Peptidase_M20_dimer"/>
</dbReference>
<keyword evidence="2" id="KW-0479">Metal-binding</keyword>
<keyword evidence="4" id="KW-0732">Signal</keyword>
<dbReference type="Gene3D" id="3.30.70.360">
    <property type="match status" value="1"/>
</dbReference>
<comment type="caution">
    <text evidence="6">The sequence shown here is derived from an EMBL/GenBank/DDBJ whole genome shotgun (WGS) entry which is preliminary data.</text>
</comment>
<evidence type="ECO:0000256" key="1">
    <source>
        <dbReference type="ARBA" id="ARBA00022670"/>
    </source>
</evidence>
<dbReference type="EMBL" id="JBHTJH010000010">
    <property type="protein sequence ID" value="MFD0862595.1"/>
    <property type="molecule type" value="Genomic_DNA"/>
</dbReference>
<dbReference type="InterPro" id="IPR051458">
    <property type="entry name" value="Cyt/Met_Dipeptidase"/>
</dbReference>
<name>A0ABW3CXS5_9FLAO</name>
<dbReference type="Pfam" id="PF01546">
    <property type="entry name" value="Peptidase_M20"/>
    <property type="match status" value="1"/>
</dbReference>
<evidence type="ECO:0000313" key="7">
    <source>
        <dbReference type="Proteomes" id="UP001596978"/>
    </source>
</evidence>
<gene>
    <name evidence="6" type="ORF">ACFQ1M_10310</name>
</gene>
<protein>
    <submittedName>
        <fullName evidence="6">M20/M25/M40 family metallo-hydrolase</fullName>
    </submittedName>
</protein>
<organism evidence="6 7">
    <name type="scientific">Sungkyunkwania multivorans</name>
    <dbReference type="NCBI Taxonomy" id="1173618"/>
    <lineage>
        <taxon>Bacteria</taxon>
        <taxon>Pseudomonadati</taxon>
        <taxon>Bacteroidota</taxon>
        <taxon>Flavobacteriia</taxon>
        <taxon>Flavobacteriales</taxon>
        <taxon>Flavobacteriaceae</taxon>
        <taxon>Sungkyunkwania</taxon>
    </lineage>
</organism>
<evidence type="ECO:0000256" key="2">
    <source>
        <dbReference type="ARBA" id="ARBA00022723"/>
    </source>
</evidence>
<evidence type="ECO:0000256" key="4">
    <source>
        <dbReference type="SAM" id="SignalP"/>
    </source>
</evidence>
<dbReference type="RefSeq" id="WP_386407870.1">
    <property type="nucleotide sequence ID" value="NZ_JBHTJH010000010.1"/>
</dbReference>
<dbReference type="Pfam" id="PF07687">
    <property type="entry name" value="M20_dimer"/>
    <property type="match status" value="1"/>
</dbReference>
<keyword evidence="1" id="KW-0645">Protease</keyword>
<reference evidence="7" key="1">
    <citation type="journal article" date="2019" name="Int. J. Syst. Evol. Microbiol.">
        <title>The Global Catalogue of Microorganisms (GCM) 10K type strain sequencing project: providing services to taxonomists for standard genome sequencing and annotation.</title>
        <authorList>
            <consortium name="The Broad Institute Genomics Platform"/>
            <consortium name="The Broad Institute Genome Sequencing Center for Infectious Disease"/>
            <person name="Wu L."/>
            <person name="Ma J."/>
        </authorList>
    </citation>
    <scope>NUCLEOTIDE SEQUENCE [LARGE SCALE GENOMIC DNA]</scope>
    <source>
        <strain evidence="7">CCUG 62952</strain>
    </source>
</reference>
<dbReference type="SUPFAM" id="SSF53187">
    <property type="entry name" value="Zn-dependent exopeptidases"/>
    <property type="match status" value="1"/>
</dbReference>